<dbReference type="Gene3D" id="3.30.470.30">
    <property type="entry name" value="DNA ligase/mRNA capping enzyme"/>
    <property type="match status" value="1"/>
</dbReference>
<protein>
    <submittedName>
        <fullName evidence="2">Uncharacterized protein</fullName>
    </submittedName>
</protein>
<feature type="compositionally biased region" description="Basic and acidic residues" evidence="1">
    <location>
        <begin position="147"/>
        <end position="157"/>
    </location>
</feature>
<dbReference type="AlphaFoldDB" id="A0A4S8KNF5"/>
<feature type="region of interest" description="Disordered" evidence="1">
    <location>
        <begin position="214"/>
        <end position="285"/>
    </location>
</feature>
<name>A0A4S8KNF5_DENBC</name>
<accession>A0A4S8KNF5</accession>
<feature type="compositionally biased region" description="Acidic residues" evidence="1">
    <location>
        <begin position="216"/>
        <end position="227"/>
    </location>
</feature>
<dbReference type="OrthoDB" id="5876637at2759"/>
<reference evidence="2 3" key="1">
    <citation type="journal article" date="2019" name="Nat. Ecol. Evol.">
        <title>Megaphylogeny resolves global patterns of mushroom evolution.</title>
        <authorList>
            <person name="Varga T."/>
            <person name="Krizsan K."/>
            <person name="Foldi C."/>
            <person name="Dima B."/>
            <person name="Sanchez-Garcia M."/>
            <person name="Sanchez-Ramirez S."/>
            <person name="Szollosi G.J."/>
            <person name="Szarkandi J.G."/>
            <person name="Papp V."/>
            <person name="Albert L."/>
            <person name="Andreopoulos W."/>
            <person name="Angelini C."/>
            <person name="Antonin V."/>
            <person name="Barry K.W."/>
            <person name="Bougher N.L."/>
            <person name="Buchanan P."/>
            <person name="Buyck B."/>
            <person name="Bense V."/>
            <person name="Catcheside P."/>
            <person name="Chovatia M."/>
            <person name="Cooper J."/>
            <person name="Damon W."/>
            <person name="Desjardin D."/>
            <person name="Finy P."/>
            <person name="Geml J."/>
            <person name="Haridas S."/>
            <person name="Hughes K."/>
            <person name="Justo A."/>
            <person name="Karasinski D."/>
            <person name="Kautmanova I."/>
            <person name="Kiss B."/>
            <person name="Kocsube S."/>
            <person name="Kotiranta H."/>
            <person name="LaButti K.M."/>
            <person name="Lechner B.E."/>
            <person name="Liimatainen K."/>
            <person name="Lipzen A."/>
            <person name="Lukacs Z."/>
            <person name="Mihaltcheva S."/>
            <person name="Morgado L.N."/>
            <person name="Niskanen T."/>
            <person name="Noordeloos M.E."/>
            <person name="Ohm R.A."/>
            <person name="Ortiz-Santana B."/>
            <person name="Ovrebo C."/>
            <person name="Racz N."/>
            <person name="Riley R."/>
            <person name="Savchenko A."/>
            <person name="Shiryaev A."/>
            <person name="Soop K."/>
            <person name="Spirin V."/>
            <person name="Szebenyi C."/>
            <person name="Tomsovsky M."/>
            <person name="Tulloss R.E."/>
            <person name="Uehling J."/>
            <person name="Grigoriev I.V."/>
            <person name="Vagvolgyi C."/>
            <person name="Papp T."/>
            <person name="Martin F.M."/>
            <person name="Miettinen O."/>
            <person name="Hibbett D.S."/>
            <person name="Nagy L.G."/>
        </authorList>
    </citation>
    <scope>NUCLEOTIDE SEQUENCE [LARGE SCALE GENOMIC DNA]</scope>
    <source>
        <strain evidence="2 3">CBS 962.96</strain>
    </source>
</reference>
<sequence length="285" mass="31710">MSADGSCSDGLPDDLETAWIAVAPVPVGKRCLAITRDSSGYNEPDTTLYSRLLGKPPLPWFPSTLPPNTSIRCYFRGMPHRRAKCSVRGQLRKNNSFPFSTRACRYRYCRTLLRGTDLPPPTIKKRRDISNGALPKSLSRVLDAVKTREERKRRNQDLNDVFPTNGQGGRRRKLDGKDDKSKSKKNEGVVTVKGILPGVFAALNVLKLLCARSKDDDDDEDNDDELSDPNHNLERPANDNLKHSSTTLSGKPKATELETYSTSVPRRLNDIAQAPPQLKPAKTRG</sequence>
<feature type="compositionally biased region" description="Basic and acidic residues" evidence="1">
    <location>
        <begin position="175"/>
        <end position="186"/>
    </location>
</feature>
<dbReference type="Proteomes" id="UP000297245">
    <property type="component" value="Unassembled WGS sequence"/>
</dbReference>
<organism evidence="2 3">
    <name type="scientific">Dendrothele bispora (strain CBS 962.96)</name>
    <dbReference type="NCBI Taxonomy" id="1314807"/>
    <lineage>
        <taxon>Eukaryota</taxon>
        <taxon>Fungi</taxon>
        <taxon>Dikarya</taxon>
        <taxon>Basidiomycota</taxon>
        <taxon>Agaricomycotina</taxon>
        <taxon>Agaricomycetes</taxon>
        <taxon>Agaricomycetidae</taxon>
        <taxon>Agaricales</taxon>
        <taxon>Agaricales incertae sedis</taxon>
        <taxon>Dendrothele</taxon>
    </lineage>
</organism>
<evidence type="ECO:0000313" key="2">
    <source>
        <dbReference type="EMBL" id="THU77041.1"/>
    </source>
</evidence>
<feature type="compositionally biased region" description="Basic and acidic residues" evidence="1">
    <location>
        <begin position="231"/>
        <end position="242"/>
    </location>
</feature>
<evidence type="ECO:0000256" key="1">
    <source>
        <dbReference type="SAM" id="MobiDB-lite"/>
    </source>
</evidence>
<gene>
    <name evidence="2" type="ORF">K435DRAFT_974126</name>
</gene>
<proteinExistence type="predicted"/>
<dbReference type="EMBL" id="ML180584">
    <property type="protein sequence ID" value="THU77041.1"/>
    <property type="molecule type" value="Genomic_DNA"/>
</dbReference>
<feature type="region of interest" description="Disordered" evidence="1">
    <location>
        <begin position="147"/>
        <end position="186"/>
    </location>
</feature>
<evidence type="ECO:0000313" key="3">
    <source>
        <dbReference type="Proteomes" id="UP000297245"/>
    </source>
</evidence>
<keyword evidence="3" id="KW-1185">Reference proteome</keyword>